<proteinExistence type="inferred from homology"/>
<comment type="caution">
    <text evidence="9">The sequence shown here is derived from an EMBL/GenBank/DDBJ whole genome shotgun (WGS) entry which is preliminary data.</text>
</comment>
<reference evidence="9 10" key="1">
    <citation type="submission" date="2019-04" db="EMBL/GenBank/DDBJ databases">
        <title>Pedobacter sp. RP-3-22 sp. nov., isolated from Arctic soil.</title>
        <authorList>
            <person name="Dahal R.H."/>
            <person name="Kim D.-U."/>
        </authorList>
    </citation>
    <scope>NUCLEOTIDE SEQUENCE [LARGE SCALE GENOMIC DNA]</scope>
    <source>
        <strain evidence="9 10">RP-3-22</strain>
    </source>
</reference>
<name>A0A4U1CKY0_9SPHI</name>
<evidence type="ECO:0000256" key="6">
    <source>
        <dbReference type="SAM" id="SignalP"/>
    </source>
</evidence>
<dbReference type="Pfam" id="PF07980">
    <property type="entry name" value="SusD_RagB"/>
    <property type="match status" value="1"/>
</dbReference>
<feature type="chain" id="PRO_5021019863" evidence="6">
    <location>
        <begin position="22"/>
        <end position="495"/>
    </location>
</feature>
<evidence type="ECO:0000313" key="10">
    <source>
        <dbReference type="Proteomes" id="UP000309488"/>
    </source>
</evidence>
<keyword evidence="3 6" id="KW-0732">Signal</keyword>
<comment type="subcellular location">
    <subcellularLocation>
        <location evidence="1">Cell outer membrane</location>
    </subcellularLocation>
</comment>
<dbReference type="EMBL" id="SWBR01000005">
    <property type="protein sequence ID" value="TKC05714.1"/>
    <property type="molecule type" value="Genomic_DNA"/>
</dbReference>
<dbReference type="AlphaFoldDB" id="A0A4U1CKY0"/>
<evidence type="ECO:0000313" key="9">
    <source>
        <dbReference type="EMBL" id="TKC05714.1"/>
    </source>
</evidence>
<dbReference type="RefSeq" id="WP_136843927.1">
    <property type="nucleotide sequence ID" value="NZ_SWBR01000005.1"/>
</dbReference>
<feature type="signal peptide" evidence="6">
    <location>
        <begin position="1"/>
        <end position="21"/>
    </location>
</feature>
<keyword evidence="10" id="KW-1185">Reference proteome</keyword>
<evidence type="ECO:0000259" key="7">
    <source>
        <dbReference type="Pfam" id="PF07980"/>
    </source>
</evidence>
<dbReference type="Pfam" id="PF14322">
    <property type="entry name" value="SusD-like_3"/>
    <property type="match status" value="1"/>
</dbReference>
<comment type="similarity">
    <text evidence="2">Belongs to the SusD family.</text>
</comment>
<evidence type="ECO:0000256" key="2">
    <source>
        <dbReference type="ARBA" id="ARBA00006275"/>
    </source>
</evidence>
<dbReference type="Proteomes" id="UP000309488">
    <property type="component" value="Unassembled WGS sequence"/>
</dbReference>
<dbReference type="InterPro" id="IPR012944">
    <property type="entry name" value="SusD_RagB_dom"/>
</dbReference>
<sequence length="495" mass="54919">MKIKYLIAVAVVSLLITGNTACKKTFNPSTAIDENSALTSEADIETATIGTYALFKAEAYVRSGYFFTEYPTDEVAQGQNSSDDLSNIYKYTPIKTSSHAANFWSSAYKSISAANRVIEAIDDNASLPLRQLKGENLYIRAMLHFNLVRIFARPYSQNPTVNLGVPILKEGLTDDEKLTLARSNVNTVYDFIVADLLKASTLMNQPKSNSFASKEVAYALLSRVYLYMEKNAESIEYADKVINSGRYNLLSSGEYPTYFRGAPDGNKETIFCIRHIKTEDRGFSAIGSMYFSGDASGNALNQAASGWGEIYASKKLYDALNVNPQDLRLKFISPLTENGVVKLNNKITPNAPMYYINKYSLQEGIVNLSSPVYLRLAEMYLNKAEANAKISGKEQLALDDVNKIRTRAGIPILTLAGLATSGKSVLDAVLEERWFELSFEGHRAYDLFRNNRPLIRNYPGTGTSTNQIVQPGDSKIIAFIPQNEVDKNNKLIQNP</sequence>
<evidence type="ECO:0000259" key="8">
    <source>
        <dbReference type="Pfam" id="PF14322"/>
    </source>
</evidence>
<evidence type="ECO:0000256" key="1">
    <source>
        <dbReference type="ARBA" id="ARBA00004442"/>
    </source>
</evidence>
<keyword evidence="4" id="KW-0472">Membrane</keyword>
<dbReference type="GO" id="GO:0009279">
    <property type="term" value="C:cell outer membrane"/>
    <property type="evidence" value="ECO:0007669"/>
    <property type="project" value="UniProtKB-SubCell"/>
</dbReference>
<feature type="domain" description="RagB/SusD" evidence="7">
    <location>
        <begin position="350"/>
        <end position="495"/>
    </location>
</feature>
<gene>
    <name evidence="9" type="ORF">FA048_18555</name>
</gene>
<dbReference type="OrthoDB" id="1080118at2"/>
<evidence type="ECO:0000256" key="5">
    <source>
        <dbReference type="ARBA" id="ARBA00023237"/>
    </source>
</evidence>
<dbReference type="Gene3D" id="1.25.40.390">
    <property type="match status" value="1"/>
</dbReference>
<evidence type="ECO:0000256" key="3">
    <source>
        <dbReference type="ARBA" id="ARBA00022729"/>
    </source>
</evidence>
<organism evidence="9 10">
    <name type="scientific">Pedobacter polaris</name>
    <dbReference type="NCBI Taxonomy" id="2571273"/>
    <lineage>
        <taxon>Bacteria</taxon>
        <taxon>Pseudomonadati</taxon>
        <taxon>Bacteroidota</taxon>
        <taxon>Sphingobacteriia</taxon>
        <taxon>Sphingobacteriales</taxon>
        <taxon>Sphingobacteriaceae</taxon>
        <taxon>Pedobacter</taxon>
    </lineage>
</organism>
<evidence type="ECO:0000256" key="4">
    <source>
        <dbReference type="ARBA" id="ARBA00023136"/>
    </source>
</evidence>
<dbReference type="CDD" id="cd08977">
    <property type="entry name" value="SusD"/>
    <property type="match status" value="1"/>
</dbReference>
<accession>A0A4U1CKY0</accession>
<feature type="domain" description="SusD-like N-terminal" evidence="8">
    <location>
        <begin position="33"/>
        <end position="226"/>
    </location>
</feature>
<protein>
    <submittedName>
        <fullName evidence="9">RagB/SusD family nutrient uptake outer membrane protein</fullName>
    </submittedName>
</protein>
<dbReference type="InterPro" id="IPR033985">
    <property type="entry name" value="SusD-like_N"/>
</dbReference>
<dbReference type="InterPro" id="IPR011990">
    <property type="entry name" value="TPR-like_helical_dom_sf"/>
</dbReference>
<dbReference type="SUPFAM" id="SSF48452">
    <property type="entry name" value="TPR-like"/>
    <property type="match status" value="1"/>
</dbReference>
<keyword evidence="5" id="KW-0998">Cell outer membrane</keyword>